<reference evidence="2" key="1">
    <citation type="journal article" date="2019" name="Int. J. Syst. Evol. Microbiol.">
        <title>The Global Catalogue of Microorganisms (GCM) 10K type strain sequencing project: providing services to taxonomists for standard genome sequencing and annotation.</title>
        <authorList>
            <consortium name="The Broad Institute Genomics Platform"/>
            <consortium name="The Broad Institute Genome Sequencing Center for Infectious Disease"/>
            <person name="Wu L."/>
            <person name="Ma J."/>
        </authorList>
    </citation>
    <scope>NUCLEOTIDE SEQUENCE [LARGE SCALE GENOMIC DNA]</scope>
    <source>
        <strain evidence="2">JCM 3325</strain>
    </source>
</reference>
<organism evidence="1 2">
    <name type="scientific">Actinomadura vinacea</name>
    <dbReference type="NCBI Taxonomy" id="115336"/>
    <lineage>
        <taxon>Bacteria</taxon>
        <taxon>Bacillati</taxon>
        <taxon>Actinomycetota</taxon>
        <taxon>Actinomycetes</taxon>
        <taxon>Streptosporangiales</taxon>
        <taxon>Thermomonosporaceae</taxon>
        <taxon>Actinomadura</taxon>
    </lineage>
</organism>
<evidence type="ECO:0000313" key="1">
    <source>
        <dbReference type="EMBL" id="GAA2413362.1"/>
    </source>
</evidence>
<keyword evidence="2" id="KW-1185">Reference proteome</keyword>
<name>A0ABP5VW58_9ACTN</name>
<evidence type="ECO:0008006" key="3">
    <source>
        <dbReference type="Google" id="ProtNLM"/>
    </source>
</evidence>
<dbReference type="InterPro" id="IPR032710">
    <property type="entry name" value="NTF2-like_dom_sf"/>
</dbReference>
<accession>A0ABP5VW58</accession>
<dbReference type="PIRSF" id="PIRSF029394">
    <property type="entry name" value="UCP029394"/>
    <property type="match status" value="1"/>
</dbReference>
<evidence type="ECO:0000313" key="2">
    <source>
        <dbReference type="Proteomes" id="UP001501231"/>
    </source>
</evidence>
<dbReference type="EMBL" id="BAAARW010000011">
    <property type="protein sequence ID" value="GAA2413362.1"/>
    <property type="molecule type" value="Genomic_DNA"/>
</dbReference>
<gene>
    <name evidence="1" type="ORF">GCM10010191_23860</name>
</gene>
<dbReference type="RefSeq" id="WP_344588843.1">
    <property type="nucleotide sequence ID" value="NZ_BAAARW010000011.1"/>
</dbReference>
<dbReference type="InterPro" id="IPR016918">
    <property type="entry name" value="UCP029394"/>
</dbReference>
<protein>
    <recommendedName>
        <fullName evidence="3">DUF4440 domain-containing protein</fullName>
    </recommendedName>
</protein>
<dbReference type="Gene3D" id="3.10.450.50">
    <property type="match status" value="1"/>
</dbReference>
<comment type="caution">
    <text evidence="1">The sequence shown here is derived from an EMBL/GenBank/DDBJ whole genome shotgun (WGS) entry which is preliminary data.</text>
</comment>
<sequence>MSAVDEIVQHHRFIESWLRGEENPSDVSAFLDRHTPDFTWYDPDGSSADRTALADVMTKAHGSAPGLVLEIRAPRVLLDRDGLVVATYEEHQRTPGSSTARRAVAIFVPEAGARNGLRWRHLHETWIHDAAPA</sequence>
<dbReference type="Proteomes" id="UP001501231">
    <property type="component" value="Unassembled WGS sequence"/>
</dbReference>
<proteinExistence type="predicted"/>
<dbReference type="SUPFAM" id="SSF54427">
    <property type="entry name" value="NTF2-like"/>
    <property type="match status" value="1"/>
</dbReference>